<evidence type="ECO:0000313" key="4">
    <source>
        <dbReference type="Proteomes" id="UP000199580"/>
    </source>
</evidence>
<sequence>MNKYALIVFLLLMQFAFCQTVKPIPTYCPDKPSIPVSTIDPNEVFVLPAVDQKPEFPGGLPEFYTLFHAEFKAPAQKPDLNGRQFVSFTIEKDGSLSNIRIIRDLGMGIGAETIRVLQSMPHWKPAVYQQKTVRCNYTLPVTFPYEASKLTAGQLKNIAQIKDKQ</sequence>
<evidence type="ECO:0000259" key="2">
    <source>
        <dbReference type="Pfam" id="PF03544"/>
    </source>
</evidence>
<evidence type="ECO:0000256" key="1">
    <source>
        <dbReference type="SAM" id="SignalP"/>
    </source>
</evidence>
<dbReference type="AlphaFoldDB" id="A0A1G8VI56"/>
<keyword evidence="4" id="KW-1185">Reference proteome</keyword>
<evidence type="ECO:0000313" key="3">
    <source>
        <dbReference type="EMBL" id="SDJ65587.1"/>
    </source>
</evidence>
<feature type="domain" description="TonB C-terminal" evidence="2">
    <location>
        <begin position="75"/>
        <end position="143"/>
    </location>
</feature>
<dbReference type="InterPro" id="IPR037682">
    <property type="entry name" value="TonB_C"/>
</dbReference>
<dbReference type="EMBL" id="FNEZ01000002">
    <property type="protein sequence ID" value="SDJ65587.1"/>
    <property type="molecule type" value="Genomic_DNA"/>
</dbReference>
<dbReference type="SUPFAM" id="SSF74653">
    <property type="entry name" value="TolA/TonB C-terminal domain"/>
    <property type="match status" value="1"/>
</dbReference>
<dbReference type="GO" id="GO:0055085">
    <property type="term" value="P:transmembrane transport"/>
    <property type="evidence" value="ECO:0007669"/>
    <property type="project" value="InterPro"/>
</dbReference>
<accession>A0A1G8VI56</accession>
<gene>
    <name evidence="3" type="ORF">SAMN04487935_1366</name>
</gene>
<proteinExistence type="predicted"/>
<feature type="signal peptide" evidence="1">
    <location>
        <begin position="1"/>
        <end position="18"/>
    </location>
</feature>
<dbReference type="PANTHER" id="PTHR33446:SF2">
    <property type="entry name" value="PROTEIN TONB"/>
    <property type="match status" value="1"/>
</dbReference>
<name>A0A1G8VI56_9FLAO</name>
<organism evidence="3 4">
    <name type="scientific">Flavobacterium noncentrifugens</name>
    <dbReference type="NCBI Taxonomy" id="1128970"/>
    <lineage>
        <taxon>Bacteria</taxon>
        <taxon>Pseudomonadati</taxon>
        <taxon>Bacteroidota</taxon>
        <taxon>Flavobacteriia</taxon>
        <taxon>Flavobacteriales</taxon>
        <taxon>Flavobacteriaceae</taxon>
        <taxon>Flavobacterium</taxon>
    </lineage>
</organism>
<reference evidence="3 4" key="1">
    <citation type="submission" date="2016-10" db="EMBL/GenBank/DDBJ databases">
        <authorList>
            <person name="de Groot N.N."/>
        </authorList>
    </citation>
    <scope>NUCLEOTIDE SEQUENCE [LARGE SCALE GENOMIC DNA]</scope>
    <source>
        <strain evidence="3 4">CGMCC 1.10076</strain>
    </source>
</reference>
<dbReference type="OrthoDB" id="1095452at2"/>
<dbReference type="Pfam" id="PF03544">
    <property type="entry name" value="TonB_C"/>
    <property type="match status" value="1"/>
</dbReference>
<dbReference type="InterPro" id="IPR051045">
    <property type="entry name" value="TonB-dependent_transducer"/>
</dbReference>
<dbReference type="RefSeq" id="WP_091393056.1">
    <property type="nucleotide sequence ID" value="NZ_BKAI01000003.1"/>
</dbReference>
<dbReference type="PANTHER" id="PTHR33446">
    <property type="entry name" value="PROTEIN TONB-RELATED"/>
    <property type="match status" value="1"/>
</dbReference>
<protein>
    <submittedName>
        <fullName evidence="3">TonB protein C-terminal</fullName>
    </submittedName>
</protein>
<feature type="chain" id="PRO_5011667029" evidence="1">
    <location>
        <begin position="19"/>
        <end position="165"/>
    </location>
</feature>
<dbReference type="Proteomes" id="UP000199580">
    <property type="component" value="Unassembled WGS sequence"/>
</dbReference>
<dbReference type="Gene3D" id="3.30.1150.10">
    <property type="match status" value="1"/>
</dbReference>
<dbReference type="STRING" id="1128970.SAMN04487935_1366"/>
<dbReference type="GO" id="GO:0031992">
    <property type="term" value="F:energy transducer activity"/>
    <property type="evidence" value="ECO:0007669"/>
    <property type="project" value="TreeGrafter"/>
</dbReference>
<keyword evidence="1" id="KW-0732">Signal</keyword>
<dbReference type="GO" id="GO:0098797">
    <property type="term" value="C:plasma membrane protein complex"/>
    <property type="evidence" value="ECO:0007669"/>
    <property type="project" value="TreeGrafter"/>
</dbReference>